<name>A0A382YHB7_9ZZZZ</name>
<feature type="non-terminal residue" evidence="2">
    <location>
        <position position="35"/>
    </location>
</feature>
<proteinExistence type="predicted"/>
<keyword evidence="1" id="KW-0812">Transmembrane</keyword>
<dbReference type="AlphaFoldDB" id="A0A382YHB7"/>
<evidence type="ECO:0000313" key="2">
    <source>
        <dbReference type="EMBL" id="SVD82717.1"/>
    </source>
</evidence>
<keyword evidence="1" id="KW-1133">Transmembrane helix</keyword>
<reference evidence="2" key="1">
    <citation type="submission" date="2018-05" db="EMBL/GenBank/DDBJ databases">
        <authorList>
            <person name="Lanie J.A."/>
            <person name="Ng W.-L."/>
            <person name="Kazmierczak K.M."/>
            <person name="Andrzejewski T.M."/>
            <person name="Davidsen T.M."/>
            <person name="Wayne K.J."/>
            <person name="Tettelin H."/>
            <person name="Glass J.I."/>
            <person name="Rusch D."/>
            <person name="Podicherti R."/>
            <person name="Tsui H.-C.T."/>
            <person name="Winkler M.E."/>
        </authorList>
    </citation>
    <scope>NUCLEOTIDE SEQUENCE</scope>
</reference>
<dbReference type="EMBL" id="UINC01175867">
    <property type="protein sequence ID" value="SVD82717.1"/>
    <property type="molecule type" value="Genomic_DNA"/>
</dbReference>
<feature type="transmembrane region" description="Helical" evidence="1">
    <location>
        <begin position="12"/>
        <end position="34"/>
    </location>
</feature>
<organism evidence="2">
    <name type="scientific">marine metagenome</name>
    <dbReference type="NCBI Taxonomy" id="408172"/>
    <lineage>
        <taxon>unclassified sequences</taxon>
        <taxon>metagenomes</taxon>
        <taxon>ecological metagenomes</taxon>
    </lineage>
</organism>
<evidence type="ECO:0000256" key="1">
    <source>
        <dbReference type="SAM" id="Phobius"/>
    </source>
</evidence>
<keyword evidence="1" id="KW-0472">Membrane</keyword>
<dbReference type="PROSITE" id="PS51257">
    <property type="entry name" value="PROKAR_LIPOPROTEIN"/>
    <property type="match status" value="1"/>
</dbReference>
<protein>
    <submittedName>
        <fullName evidence="2">Uncharacterized protein</fullName>
    </submittedName>
</protein>
<accession>A0A382YHB7</accession>
<sequence>MTQSEQRHWLVGLLPEICMGVAVIVVITGCLSGCS</sequence>
<gene>
    <name evidence="2" type="ORF">METZ01_LOCUS435571</name>
</gene>